<comment type="caution">
    <text evidence="1">The sequence shown here is derived from an EMBL/GenBank/DDBJ whole genome shotgun (WGS) entry which is preliminary data.</text>
</comment>
<reference evidence="1" key="1">
    <citation type="submission" date="2020-10" db="EMBL/GenBank/DDBJ databases">
        <authorList>
            <person name="Gilroy R."/>
        </authorList>
    </citation>
    <scope>NUCLEOTIDE SEQUENCE</scope>
    <source>
        <strain evidence="1">11159</strain>
    </source>
</reference>
<protein>
    <submittedName>
        <fullName evidence="1">Uncharacterized protein</fullName>
    </submittedName>
</protein>
<dbReference type="EMBL" id="JADIMY010000137">
    <property type="protein sequence ID" value="MBO8428301.1"/>
    <property type="molecule type" value="Genomic_DNA"/>
</dbReference>
<sequence>MKVANKGAFTNVVTFTIPKMNKSATYFGRVQKVTIYGSVKFGLDYSKLMKTLANKNGISQTEKYQVETNTGKGLWVDGLENIVTENDKGQRYFHLYLDKHSKITTYYLLDGDMYISKEMPLFDKIYSEDYASRKVNEPCDKQKAYGVGEKGYVRKITLKLENVKEIKQGAKSFSLLRSVLI</sequence>
<gene>
    <name evidence="1" type="ORF">IAC58_07150</name>
</gene>
<name>A0A9D9GX58_9BACL</name>
<dbReference type="AlphaFoldDB" id="A0A9D9GX58"/>
<organism evidence="1 2">
    <name type="scientific">Candidatus Onthovivens merdipullorum</name>
    <dbReference type="NCBI Taxonomy" id="2840889"/>
    <lineage>
        <taxon>Bacteria</taxon>
        <taxon>Bacillati</taxon>
        <taxon>Bacillota</taxon>
        <taxon>Bacilli</taxon>
        <taxon>Bacillales</taxon>
        <taxon>Candidatus Onthovivens</taxon>
    </lineage>
</organism>
<reference evidence="1" key="2">
    <citation type="journal article" date="2021" name="PeerJ">
        <title>Extensive microbial diversity within the chicken gut microbiome revealed by metagenomics and culture.</title>
        <authorList>
            <person name="Gilroy R."/>
            <person name="Ravi A."/>
            <person name="Getino M."/>
            <person name="Pursley I."/>
            <person name="Horton D.L."/>
            <person name="Alikhan N.F."/>
            <person name="Baker D."/>
            <person name="Gharbi K."/>
            <person name="Hall N."/>
            <person name="Watson M."/>
            <person name="Adriaenssens E.M."/>
            <person name="Foster-Nyarko E."/>
            <person name="Jarju S."/>
            <person name="Secka A."/>
            <person name="Antonio M."/>
            <person name="Oren A."/>
            <person name="Chaudhuri R.R."/>
            <person name="La Ragione R."/>
            <person name="Hildebrand F."/>
            <person name="Pallen M.J."/>
        </authorList>
    </citation>
    <scope>NUCLEOTIDE SEQUENCE</scope>
    <source>
        <strain evidence="1">11159</strain>
    </source>
</reference>
<evidence type="ECO:0000313" key="1">
    <source>
        <dbReference type="EMBL" id="MBO8428301.1"/>
    </source>
</evidence>
<accession>A0A9D9GX58</accession>
<dbReference type="Proteomes" id="UP000823613">
    <property type="component" value="Unassembled WGS sequence"/>
</dbReference>
<evidence type="ECO:0000313" key="2">
    <source>
        <dbReference type="Proteomes" id="UP000823613"/>
    </source>
</evidence>
<proteinExistence type="predicted"/>